<gene>
    <name evidence="2" type="ORF">N0F65_011441</name>
</gene>
<keyword evidence="3" id="KW-1185">Reference proteome</keyword>
<dbReference type="Proteomes" id="UP001146120">
    <property type="component" value="Unassembled WGS sequence"/>
</dbReference>
<evidence type="ECO:0000313" key="2">
    <source>
        <dbReference type="EMBL" id="DBA03540.1"/>
    </source>
</evidence>
<name>A0AAV2ZC44_9STRA</name>
<feature type="region of interest" description="Disordered" evidence="1">
    <location>
        <begin position="1"/>
        <end position="55"/>
    </location>
</feature>
<feature type="compositionally biased region" description="Low complexity" evidence="1">
    <location>
        <begin position="1"/>
        <end position="40"/>
    </location>
</feature>
<protein>
    <submittedName>
        <fullName evidence="2">Uncharacterized protein</fullName>
    </submittedName>
</protein>
<reference evidence="2" key="1">
    <citation type="submission" date="2022-11" db="EMBL/GenBank/DDBJ databases">
        <authorList>
            <person name="Morgan W.R."/>
            <person name="Tartar A."/>
        </authorList>
    </citation>
    <scope>NUCLEOTIDE SEQUENCE</scope>
    <source>
        <strain evidence="2">ARSEF 373</strain>
    </source>
</reference>
<proteinExistence type="predicted"/>
<reference evidence="2" key="2">
    <citation type="journal article" date="2023" name="Microbiol Resour">
        <title>Decontamination and Annotation of the Draft Genome Sequence of the Oomycete Lagenidium giganteum ARSEF 373.</title>
        <authorList>
            <person name="Morgan W.R."/>
            <person name="Tartar A."/>
        </authorList>
    </citation>
    <scope>NUCLEOTIDE SEQUENCE</scope>
    <source>
        <strain evidence="2">ARSEF 373</strain>
    </source>
</reference>
<evidence type="ECO:0000313" key="3">
    <source>
        <dbReference type="Proteomes" id="UP001146120"/>
    </source>
</evidence>
<sequence length="150" mass="15392">MSFSASSSPPSSSATSSTSTCSPTLGHDAGAASLAEKAAATSTGDGNAPPKDDIAVKAEPLEAHDNGFWATIFAEGNEVMELLDEDGYASSLDDHVKELSPPLKAPSSEPTTTSAMLEQWNHCESELTLGQTAPLSSPSTTFALPSLYAS</sequence>
<accession>A0AAV2ZC44</accession>
<organism evidence="2 3">
    <name type="scientific">Lagenidium giganteum</name>
    <dbReference type="NCBI Taxonomy" id="4803"/>
    <lineage>
        <taxon>Eukaryota</taxon>
        <taxon>Sar</taxon>
        <taxon>Stramenopiles</taxon>
        <taxon>Oomycota</taxon>
        <taxon>Peronosporomycetes</taxon>
        <taxon>Pythiales</taxon>
        <taxon>Pythiaceae</taxon>
    </lineage>
</organism>
<evidence type="ECO:0000256" key="1">
    <source>
        <dbReference type="SAM" id="MobiDB-lite"/>
    </source>
</evidence>
<dbReference type="AlphaFoldDB" id="A0AAV2ZC44"/>
<comment type="caution">
    <text evidence="2">The sequence shown here is derived from an EMBL/GenBank/DDBJ whole genome shotgun (WGS) entry which is preliminary data.</text>
</comment>
<dbReference type="EMBL" id="DAKRPA010000018">
    <property type="protein sequence ID" value="DBA03540.1"/>
    <property type="molecule type" value="Genomic_DNA"/>
</dbReference>